<keyword evidence="1" id="KW-0812">Transmembrane</keyword>
<evidence type="ECO:0000313" key="2">
    <source>
        <dbReference type="EMBL" id="AOW06646.1"/>
    </source>
</evidence>
<organism evidence="2 3">
    <name type="scientific">Yarrowia lipolytica</name>
    <name type="common">Candida lipolytica</name>
    <dbReference type="NCBI Taxonomy" id="4952"/>
    <lineage>
        <taxon>Eukaryota</taxon>
        <taxon>Fungi</taxon>
        <taxon>Dikarya</taxon>
        <taxon>Ascomycota</taxon>
        <taxon>Saccharomycotina</taxon>
        <taxon>Dipodascomycetes</taxon>
        <taxon>Dipodascales</taxon>
        <taxon>Dipodascales incertae sedis</taxon>
        <taxon>Yarrowia</taxon>
    </lineage>
</organism>
<dbReference type="EMBL" id="CP017558">
    <property type="protein sequence ID" value="AOW06646.1"/>
    <property type="molecule type" value="Genomic_DNA"/>
</dbReference>
<evidence type="ECO:0000256" key="1">
    <source>
        <dbReference type="SAM" id="Phobius"/>
    </source>
</evidence>
<evidence type="ECO:0000313" key="3">
    <source>
        <dbReference type="Proteomes" id="UP000182444"/>
    </source>
</evidence>
<dbReference type="AlphaFoldDB" id="A0A1D8NLZ0"/>
<proteinExistence type="predicted"/>
<keyword evidence="1" id="KW-0472">Membrane</keyword>
<feature type="transmembrane region" description="Helical" evidence="1">
    <location>
        <begin position="36"/>
        <end position="58"/>
    </location>
</feature>
<name>A0A1D8NLZ0_YARLL</name>
<keyword evidence="1" id="KW-1133">Transmembrane helix</keyword>
<accession>A0A1D8NLZ0</accession>
<dbReference type="RefSeq" id="XP_068139361.1">
    <property type="nucleotide sequence ID" value="XM_068283260.1"/>
</dbReference>
<dbReference type="GeneID" id="94583851"/>
<feature type="transmembrane region" description="Helical" evidence="1">
    <location>
        <begin position="70"/>
        <end position="96"/>
    </location>
</feature>
<reference evidence="2 3" key="1">
    <citation type="journal article" date="2016" name="PLoS ONE">
        <title>Sequence Assembly of Yarrowia lipolytica Strain W29/CLIB89 Shows Transposable Element Diversity.</title>
        <authorList>
            <person name="Magnan C."/>
            <person name="Yu J."/>
            <person name="Chang I."/>
            <person name="Jahn E."/>
            <person name="Kanomata Y."/>
            <person name="Wu J."/>
            <person name="Zeller M."/>
            <person name="Oakes M."/>
            <person name="Baldi P."/>
            <person name="Sandmeyer S."/>
        </authorList>
    </citation>
    <scope>NUCLEOTIDE SEQUENCE [LARGE SCALE GENOMIC DNA]</scope>
    <source>
        <strain evidence="3">CLIB89(W29)</strain>
    </source>
</reference>
<dbReference type="VEuPathDB" id="FungiDB:YALI1_F06489g"/>
<gene>
    <name evidence="2" type="ORF">YALI1_F06489g</name>
</gene>
<sequence>MARFGEMAIYLAGWQMEGYFFWNNLVQRYSWCSYSFFWMLSGCCCCCFISSISTNYNYLISLDSQTNFLWIYYLNITKMLLKNYMQKYIYIIYYIYIIKKYLTKKRDYDKGGHVTKPFERAMRFRSVYLIIPSREPTKTLRQRHHLVSAARK</sequence>
<protein>
    <submittedName>
        <fullName evidence="2">Uncharacterized protein</fullName>
    </submittedName>
</protein>
<dbReference type="Proteomes" id="UP000182444">
    <property type="component" value="Chromosome 1F"/>
</dbReference>